<reference evidence="1" key="1">
    <citation type="submission" date="2008-10" db="EMBL/GenBank/DDBJ databases">
        <title>Complete sequence of Desulfovibrio vulgaris str. 'Miyazaki F'.</title>
        <authorList>
            <person name="Lucas S."/>
            <person name="Copeland A."/>
            <person name="Lapidus A."/>
            <person name="Glavina del Rio T."/>
            <person name="Dalin E."/>
            <person name="Tice H."/>
            <person name="Bruce D."/>
            <person name="Goodwin L."/>
            <person name="Pitluck S."/>
            <person name="Sims D."/>
            <person name="Brettin T."/>
            <person name="Detter J.C."/>
            <person name="Han C."/>
            <person name="Larimer F."/>
            <person name="Land M."/>
            <person name="Hauser L."/>
            <person name="Kyrpides N."/>
            <person name="Mikhailova N."/>
            <person name="Hazen T.C."/>
            <person name="Richardson P."/>
        </authorList>
    </citation>
    <scope>NUCLEOTIDE SEQUENCE</scope>
    <source>
        <strain evidence="1">Miyazaki F</strain>
    </source>
</reference>
<dbReference type="InterPro" id="IPR036390">
    <property type="entry name" value="WH_DNA-bd_sf"/>
</dbReference>
<dbReference type="SUPFAM" id="SSF46785">
    <property type="entry name" value="Winged helix' DNA-binding domain"/>
    <property type="match status" value="1"/>
</dbReference>
<accession>B8DLF3</accession>
<dbReference type="STRING" id="883.DvMF_1266"/>
<proteinExistence type="predicted"/>
<gene>
    <name evidence="1" type="ordered locus">DvMF_1266</name>
</gene>
<name>B8DLF3_NITV9</name>
<protein>
    <submittedName>
        <fullName evidence="1">Uncharacterized protein</fullName>
    </submittedName>
</protein>
<sequence length="214" mass="24201">MRTDAMDAVRAALRSFCPTGKESVTTPQLAEALGLTTESQRQLLRRRLHSLMERGEVDKPDRGLWRLVPGVEPRRTGESYVRMWRAIRIQTAGWRLADIAIIARVERSTVGRYVRWLEAEGYIARHGQDGNANLWRLTVAGRERRETPWPPIDLPMPYEAERRATAQLCRILLLEDPDAPGTRRKIQEQLAVLVARFPITTTANGADAPPATEA</sequence>
<dbReference type="eggNOG" id="ENOG5033XA5">
    <property type="taxonomic scope" value="Bacteria"/>
</dbReference>
<dbReference type="KEGG" id="dvm:DvMF_1266"/>
<dbReference type="EMBL" id="CP001197">
    <property type="protein sequence ID" value="ACL08215.1"/>
    <property type="molecule type" value="Genomic_DNA"/>
</dbReference>
<dbReference type="Gene3D" id="1.10.10.10">
    <property type="entry name" value="Winged helix-like DNA-binding domain superfamily/Winged helix DNA-binding domain"/>
    <property type="match status" value="1"/>
</dbReference>
<organism evidence="1">
    <name type="scientific">Nitratidesulfovibrio vulgaris (strain DSM 19637 / Miyazaki F)</name>
    <name type="common">Desulfovibrio vulgaris</name>
    <dbReference type="NCBI Taxonomy" id="883"/>
    <lineage>
        <taxon>Bacteria</taxon>
        <taxon>Pseudomonadati</taxon>
        <taxon>Thermodesulfobacteriota</taxon>
        <taxon>Desulfovibrionia</taxon>
        <taxon>Desulfovibrionales</taxon>
        <taxon>Desulfovibrionaceae</taxon>
        <taxon>Nitratidesulfovibrio</taxon>
    </lineage>
</organism>
<dbReference type="HOGENOM" id="CLU_111942_0_0_7"/>
<dbReference type="OrthoDB" id="5450103at2"/>
<dbReference type="InterPro" id="IPR036388">
    <property type="entry name" value="WH-like_DNA-bd_sf"/>
</dbReference>
<evidence type="ECO:0000313" key="1">
    <source>
        <dbReference type="EMBL" id="ACL08215.1"/>
    </source>
</evidence>
<dbReference type="AlphaFoldDB" id="B8DLF3"/>